<reference evidence="1" key="1">
    <citation type="journal article" date="2005" name="J. Clin. Microbiol.">
        <title>Genomic diversity in Campylobacter jejuni: identification of C. jejuni 81-176-specific genes.</title>
        <authorList>
            <person name="Poly F."/>
            <person name="Threadgill D."/>
            <person name="Stintzi A."/>
        </authorList>
    </citation>
    <scope>NUCLEOTIDE SEQUENCE</scope>
    <source>
        <strain evidence="1">81-176</strain>
    </source>
</reference>
<proteinExistence type="predicted"/>
<protein>
    <submittedName>
        <fullName evidence="1">Cj81-084</fullName>
    </submittedName>
</protein>
<dbReference type="AlphaFoldDB" id="Q50FU4"/>
<dbReference type="EMBL" id="AY681269">
    <property type="protein sequence ID" value="AAW56150.1"/>
    <property type="molecule type" value="Genomic_DNA"/>
</dbReference>
<name>Q50FU4_CAMJU</name>
<sequence>FFISKTILIIRALCIGLEMRLNKNPLNAFARLRDEKILENICLYTVSLQSRQIFCPFSSYFQLCLVCPNLSCPHKLHFSCILHFASFLIS</sequence>
<feature type="non-terminal residue" evidence="1">
    <location>
        <position position="1"/>
    </location>
</feature>
<evidence type="ECO:0000313" key="1">
    <source>
        <dbReference type="EMBL" id="AAW56150.1"/>
    </source>
</evidence>
<accession>Q50FU4</accession>
<organism evidence="1">
    <name type="scientific">Campylobacter jejuni</name>
    <dbReference type="NCBI Taxonomy" id="197"/>
    <lineage>
        <taxon>Bacteria</taxon>
        <taxon>Pseudomonadati</taxon>
        <taxon>Campylobacterota</taxon>
        <taxon>Epsilonproteobacteria</taxon>
        <taxon>Campylobacterales</taxon>
        <taxon>Campylobacteraceae</taxon>
        <taxon>Campylobacter</taxon>
    </lineage>
</organism>